<evidence type="ECO:0000256" key="1">
    <source>
        <dbReference type="SAM" id="MobiDB-lite"/>
    </source>
</evidence>
<proteinExistence type="predicted"/>
<gene>
    <name evidence="2" type="ORF">Taro_036852</name>
</gene>
<feature type="compositionally biased region" description="Acidic residues" evidence="1">
    <location>
        <begin position="160"/>
        <end position="171"/>
    </location>
</feature>
<name>A0A843W459_COLES</name>
<keyword evidence="3" id="KW-1185">Reference proteome</keyword>
<dbReference type="EMBL" id="NMUH01003147">
    <property type="protein sequence ID" value="MQM04059.1"/>
    <property type="molecule type" value="Genomic_DNA"/>
</dbReference>
<dbReference type="Proteomes" id="UP000652761">
    <property type="component" value="Unassembled WGS sequence"/>
</dbReference>
<sequence length="408" mass="46068">MTGTSLDVGFVTDHGRILQIVHAFQKKSNSEFKKYLVKPFPYKRQLDILCGNTTVQGSHFMGSTQEVDVEARRSFGDDDSVGREQFNAMGLESSQFYSIDGDNFNPFDFPLSSQPNPPSRPVGEKTPTNIYTVEDEATSPARRRNDHASICSRKRKSSEEELEDEGSDENIEDEEALLSRRLQCTLAKKKYQSGRRFFKNGKDFKKLEGKDVKKSEPICYKFKKPGHIKANYPNLKKTEFKKKDNSKKFRRYKKKTMAAAWNNESDSNSESSSSDEEEEKANMAFMANTDEKERFTAVKTKLCGNKRVDIADLDKNGMHSIVEAIERMKWSRLVTVSETSYPDLVKAFYTCLKVKEDGSLSSSVKGTPIHITYDLLESLFGVSTVSRSGVDSVDIQAKGLGIIGAKYN</sequence>
<accession>A0A843W459</accession>
<feature type="region of interest" description="Disordered" evidence="1">
    <location>
        <begin position="107"/>
        <end position="171"/>
    </location>
</feature>
<evidence type="ECO:0000313" key="3">
    <source>
        <dbReference type="Proteomes" id="UP000652761"/>
    </source>
</evidence>
<protein>
    <submittedName>
        <fullName evidence="2">Uncharacterized protein</fullName>
    </submittedName>
</protein>
<comment type="caution">
    <text evidence="2">The sequence shown here is derived from an EMBL/GenBank/DDBJ whole genome shotgun (WGS) entry which is preliminary data.</text>
</comment>
<reference evidence="2" key="1">
    <citation type="submission" date="2017-07" db="EMBL/GenBank/DDBJ databases">
        <title>Taro Niue Genome Assembly and Annotation.</title>
        <authorList>
            <person name="Atibalentja N."/>
            <person name="Keating K."/>
            <person name="Fields C.J."/>
        </authorList>
    </citation>
    <scope>NUCLEOTIDE SEQUENCE</scope>
    <source>
        <strain evidence="2">Niue_2</strain>
        <tissue evidence="2">Leaf</tissue>
    </source>
</reference>
<feature type="region of interest" description="Disordered" evidence="1">
    <location>
        <begin position="260"/>
        <end position="281"/>
    </location>
</feature>
<dbReference type="AlphaFoldDB" id="A0A843W459"/>
<evidence type="ECO:0000313" key="2">
    <source>
        <dbReference type="EMBL" id="MQM04059.1"/>
    </source>
</evidence>
<feature type="compositionally biased region" description="Low complexity" evidence="1">
    <location>
        <begin position="262"/>
        <end position="272"/>
    </location>
</feature>
<dbReference type="OrthoDB" id="3863715at2759"/>
<organism evidence="2 3">
    <name type="scientific">Colocasia esculenta</name>
    <name type="common">Wild taro</name>
    <name type="synonym">Arum esculentum</name>
    <dbReference type="NCBI Taxonomy" id="4460"/>
    <lineage>
        <taxon>Eukaryota</taxon>
        <taxon>Viridiplantae</taxon>
        <taxon>Streptophyta</taxon>
        <taxon>Embryophyta</taxon>
        <taxon>Tracheophyta</taxon>
        <taxon>Spermatophyta</taxon>
        <taxon>Magnoliopsida</taxon>
        <taxon>Liliopsida</taxon>
        <taxon>Araceae</taxon>
        <taxon>Aroideae</taxon>
        <taxon>Colocasieae</taxon>
        <taxon>Colocasia</taxon>
    </lineage>
</organism>